<evidence type="ECO:0000313" key="7">
    <source>
        <dbReference type="EMBL" id="MCP2334566.1"/>
    </source>
</evidence>
<feature type="transmembrane region" description="Helical" evidence="6">
    <location>
        <begin position="62"/>
        <end position="81"/>
    </location>
</feature>
<evidence type="ECO:0000256" key="2">
    <source>
        <dbReference type="ARBA" id="ARBA00022692"/>
    </source>
</evidence>
<dbReference type="EMBL" id="AUBJ02000001">
    <property type="protein sequence ID" value="MCP2334566.1"/>
    <property type="molecule type" value="Genomic_DNA"/>
</dbReference>
<proteinExistence type="predicted"/>
<accession>A0ABT1JPX6</accession>
<dbReference type="Pfam" id="PF02361">
    <property type="entry name" value="CbiQ"/>
    <property type="match status" value="1"/>
</dbReference>
<evidence type="ECO:0000256" key="1">
    <source>
        <dbReference type="ARBA" id="ARBA00004141"/>
    </source>
</evidence>
<evidence type="ECO:0000256" key="4">
    <source>
        <dbReference type="ARBA" id="ARBA00023136"/>
    </source>
</evidence>
<sequence length="409" mass="43228">MTLGFPDRRRLPRTLHPGAWWLWALGLATAASRTTNPLLLVLIIAVAGLVVARRRGDAPWALAFRLYLLLGAFIVFSRVLFRVIFGGGQGDHILFTLPEIPLPAWAAGIRLFGPVAVEQLLGGFYDGLRLATMVVCIGAANALANPKRLLKAVPGALYQVGSAVVVALSVAPQLVESVLRVRRARRLRGGRQRGMRALRGIVIPVLADAMDRSLALAAAMDSRGYGRVGALSRRARLVTGVLVLGGLVGVCVGVYGLMDGSTPRQLGLPMLVAGAAVAAAGLLWGGRQVRRSVHRPDRWRLGEVLVICCGVGAGGLLYLTSQVDAANLYPSLNPLAWPELALLPSLAVLVGVLPAWLAPPPELSSPSPGDPDEHRPAGSGAPALAWRRTPGGDVRQPVPPSATHERTTP</sequence>
<evidence type="ECO:0000313" key="8">
    <source>
        <dbReference type="Proteomes" id="UP000791080"/>
    </source>
</evidence>
<keyword evidence="2 6" id="KW-0812">Transmembrane</keyword>
<comment type="subcellular location">
    <subcellularLocation>
        <location evidence="1">Membrane</location>
        <topology evidence="1">Multi-pass membrane protein</topology>
    </subcellularLocation>
</comment>
<feature type="transmembrane region" description="Helical" evidence="6">
    <location>
        <begin position="301"/>
        <end position="320"/>
    </location>
</feature>
<feature type="transmembrane region" description="Helical" evidence="6">
    <location>
        <begin position="20"/>
        <end position="50"/>
    </location>
</feature>
<dbReference type="InterPro" id="IPR003339">
    <property type="entry name" value="ABC/ECF_trnsptr_transmembrane"/>
</dbReference>
<feature type="transmembrane region" description="Helical" evidence="6">
    <location>
        <begin position="156"/>
        <end position="179"/>
    </location>
</feature>
<keyword evidence="8" id="KW-1185">Reference proteome</keyword>
<evidence type="ECO:0000256" key="6">
    <source>
        <dbReference type="SAM" id="Phobius"/>
    </source>
</evidence>
<keyword evidence="4 6" id="KW-0472">Membrane</keyword>
<feature type="transmembrane region" description="Helical" evidence="6">
    <location>
        <begin position="340"/>
        <end position="358"/>
    </location>
</feature>
<dbReference type="Proteomes" id="UP000791080">
    <property type="component" value="Unassembled WGS sequence"/>
</dbReference>
<protein>
    <submittedName>
        <fullName evidence="7">Energy-coupling factor transport system permease protein</fullName>
    </submittedName>
</protein>
<evidence type="ECO:0000256" key="3">
    <source>
        <dbReference type="ARBA" id="ARBA00022989"/>
    </source>
</evidence>
<dbReference type="PANTHER" id="PTHR33514">
    <property type="entry name" value="PROTEIN ABCI12, CHLOROPLASTIC"/>
    <property type="match status" value="1"/>
</dbReference>
<evidence type="ECO:0000256" key="5">
    <source>
        <dbReference type="SAM" id="MobiDB-lite"/>
    </source>
</evidence>
<keyword evidence="3 6" id="KW-1133">Transmembrane helix</keyword>
<comment type="caution">
    <text evidence="7">The sequence shown here is derived from an EMBL/GenBank/DDBJ whole genome shotgun (WGS) entry which is preliminary data.</text>
</comment>
<dbReference type="PANTHER" id="PTHR33514:SF15">
    <property type="entry name" value="COBALT TRANSPORT PROTEIN"/>
    <property type="match status" value="1"/>
</dbReference>
<feature type="transmembrane region" description="Helical" evidence="6">
    <location>
        <begin position="270"/>
        <end position="289"/>
    </location>
</feature>
<gene>
    <name evidence="7" type="ORF">G443_004836</name>
</gene>
<feature type="transmembrane region" description="Helical" evidence="6">
    <location>
        <begin position="237"/>
        <end position="258"/>
    </location>
</feature>
<dbReference type="RefSeq" id="WP_081715629.1">
    <property type="nucleotide sequence ID" value="NZ_AUBJ02000001.1"/>
</dbReference>
<organism evidence="7 8">
    <name type="scientific">Actinoalloteichus caeruleus DSM 43889</name>
    <dbReference type="NCBI Taxonomy" id="1120930"/>
    <lineage>
        <taxon>Bacteria</taxon>
        <taxon>Bacillati</taxon>
        <taxon>Actinomycetota</taxon>
        <taxon>Actinomycetes</taxon>
        <taxon>Pseudonocardiales</taxon>
        <taxon>Pseudonocardiaceae</taxon>
        <taxon>Actinoalloteichus</taxon>
        <taxon>Actinoalloteichus cyanogriseus</taxon>
    </lineage>
</organism>
<name>A0ABT1JPX6_ACTCY</name>
<reference evidence="7 8" key="1">
    <citation type="submission" date="2022-06" db="EMBL/GenBank/DDBJ databases">
        <title>Genomic Encyclopedia of Type Strains, Phase I: the one thousand microbial genomes (KMG-I) project.</title>
        <authorList>
            <person name="Kyrpides N."/>
        </authorList>
    </citation>
    <scope>NUCLEOTIDE SEQUENCE [LARGE SCALE GENOMIC DNA]</scope>
    <source>
        <strain evidence="7 8">DSM 43889</strain>
    </source>
</reference>
<feature type="region of interest" description="Disordered" evidence="5">
    <location>
        <begin position="361"/>
        <end position="409"/>
    </location>
</feature>